<gene>
    <name evidence="1" type="ORF">B2M23_00030</name>
</gene>
<accession>A0AAC9QQW0</accession>
<dbReference type="RefSeq" id="WP_052237490.1">
    <property type="nucleotide sequence ID" value="NZ_CP019962.1"/>
</dbReference>
<sequence>MTEKWVPMNSIFNFKPGNIRGLLPQDQTAFSELIEVWQWKLGRNQLKKKYYDQKNKLKDLGIAVPPVLKKMECALGWPAKAVDMLSARSRFDGFVLPDEADDYGINDILKQNNFPVLYRQATTSELIHSCSFITVSKGGAGDPPVVMSAYDAETAAALWDSRRKKIKSGLTIVDVDPKTREPTQINLYTNSAIIEISRNGNTWDADYKPHKQGRPLMEPMVYRPSLDRPFGKSRVSRAVMSITDSAIRTAVRTEVSSEFFTSPQKYLLGADPQLFKENSKWEAYIGSIFAVSKDEDGDIPSFGQLPQASMQPHMDYMRNLAAQFAGETGIPISSLGVIHDNPASAEAIYAAKEDLIIEAEGLNETNGAALRNIGLLVAAISANTTIDALPDNAKKMQPRFRNPAIPSVVSQSDAIIKQVSAIPWIAESQVALEELGYTESQITRLLSDKRKFQSRKALEALMASGNGNGGEDNTE</sequence>
<dbReference type="InterPro" id="IPR021145">
    <property type="entry name" value="Portal_protein_SPP1_Gp6-like"/>
</dbReference>
<reference evidence="2" key="1">
    <citation type="journal article" date="2017" name="Sci. Rep.">
        <title>Determination of the Genome and Primary Transcriptome of Syngas Fermenting Eubacterium limosum ATCC 8486.</title>
        <authorList>
            <person name="Song Y."/>
            <person name="Shin J."/>
            <person name="Jeong Y."/>
            <person name="Jin S."/>
            <person name="Lee J.K."/>
            <person name="Kim D.R."/>
            <person name="Kim S.C."/>
            <person name="Cho S."/>
            <person name="Cho B.K."/>
        </authorList>
    </citation>
    <scope>NUCLEOTIDE SEQUENCE [LARGE SCALE GENOMIC DNA]</scope>
    <source>
        <strain evidence="2">ATCC 8486</strain>
    </source>
</reference>
<proteinExistence type="predicted"/>
<dbReference type="EMBL" id="CP019962">
    <property type="protein sequence ID" value="ARD64035.1"/>
    <property type="molecule type" value="Genomic_DNA"/>
</dbReference>
<evidence type="ECO:0000313" key="2">
    <source>
        <dbReference type="Proteomes" id="UP000192391"/>
    </source>
</evidence>
<dbReference type="Pfam" id="PF05133">
    <property type="entry name" value="SPP1_portal"/>
    <property type="match status" value="1"/>
</dbReference>
<dbReference type="AlphaFoldDB" id="A0AAC9QQW0"/>
<evidence type="ECO:0000313" key="1">
    <source>
        <dbReference type="EMBL" id="ARD64035.1"/>
    </source>
</evidence>
<dbReference type="Proteomes" id="UP000192391">
    <property type="component" value="Chromosome"/>
</dbReference>
<name>A0AAC9QQW0_EUBLI</name>
<organism evidence="1 2">
    <name type="scientific">Eubacterium limosum</name>
    <dbReference type="NCBI Taxonomy" id="1736"/>
    <lineage>
        <taxon>Bacteria</taxon>
        <taxon>Bacillati</taxon>
        <taxon>Bacillota</taxon>
        <taxon>Clostridia</taxon>
        <taxon>Eubacteriales</taxon>
        <taxon>Eubacteriaceae</taxon>
        <taxon>Eubacterium</taxon>
    </lineage>
</organism>
<protein>
    <submittedName>
        <fullName evidence="1">Phage portal protein</fullName>
    </submittedName>
</protein>
<dbReference type="KEGG" id="elim:B2M23_00030"/>